<evidence type="ECO:0000313" key="5">
    <source>
        <dbReference type="EMBL" id="MBK1670908.1"/>
    </source>
</evidence>
<reference evidence="5 6" key="1">
    <citation type="journal article" date="2020" name="Microorganisms">
        <title>Osmotic Adaptation and Compatible Solute Biosynthesis of Phototrophic Bacteria as Revealed from Genome Analyses.</title>
        <authorList>
            <person name="Imhoff J.F."/>
            <person name="Rahn T."/>
            <person name="Kunzel S."/>
            <person name="Keller A."/>
            <person name="Neulinger S.C."/>
        </authorList>
    </citation>
    <scope>NUCLEOTIDE SEQUENCE [LARGE SCALE GENOMIC DNA]</scope>
    <source>
        <strain evidence="5 6">DSM 9895</strain>
    </source>
</reference>
<dbReference type="InterPro" id="IPR001610">
    <property type="entry name" value="PAC"/>
</dbReference>
<dbReference type="PROSITE" id="PS50113">
    <property type="entry name" value="PAC"/>
    <property type="match status" value="1"/>
</dbReference>
<evidence type="ECO:0000259" key="4">
    <source>
        <dbReference type="PROSITE" id="PS50113"/>
    </source>
</evidence>
<dbReference type="PANTHER" id="PTHR47429">
    <property type="entry name" value="PROTEIN TWIN LOV 1"/>
    <property type="match status" value="1"/>
</dbReference>
<dbReference type="Pfam" id="PF13426">
    <property type="entry name" value="PAS_9"/>
    <property type="match status" value="1"/>
</dbReference>
<keyword evidence="1" id="KW-0285">Flavoprotein</keyword>
<feature type="domain" description="PAC" evidence="4">
    <location>
        <begin position="79"/>
        <end position="133"/>
    </location>
</feature>
<dbReference type="EMBL" id="NRRL01000127">
    <property type="protein sequence ID" value="MBK1670908.1"/>
    <property type="molecule type" value="Genomic_DNA"/>
</dbReference>
<evidence type="ECO:0000256" key="3">
    <source>
        <dbReference type="ARBA" id="ARBA00022991"/>
    </source>
</evidence>
<proteinExistence type="predicted"/>
<gene>
    <name evidence="5" type="ORF">CKO28_23125</name>
</gene>
<dbReference type="NCBIfam" id="TIGR00229">
    <property type="entry name" value="sensory_box"/>
    <property type="match status" value="1"/>
</dbReference>
<dbReference type="Gene3D" id="3.30.450.20">
    <property type="entry name" value="PAS domain"/>
    <property type="match status" value="1"/>
</dbReference>
<dbReference type="SUPFAM" id="SSF55785">
    <property type="entry name" value="PYP-like sensor domain (PAS domain)"/>
    <property type="match status" value="1"/>
</dbReference>
<evidence type="ECO:0000313" key="6">
    <source>
        <dbReference type="Proteomes" id="UP001296873"/>
    </source>
</evidence>
<protein>
    <recommendedName>
        <fullName evidence="4">PAC domain-containing protein</fullName>
    </recommendedName>
</protein>
<dbReference type="SMART" id="SM00086">
    <property type="entry name" value="PAC"/>
    <property type="match status" value="1"/>
</dbReference>
<keyword evidence="3" id="KW-0157">Chromophore</keyword>
<dbReference type="RefSeq" id="WP_200343355.1">
    <property type="nucleotide sequence ID" value="NZ_NRRL01000127.1"/>
</dbReference>
<name>A0ABS1DN33_9PROT</name>
<keyword evidence="2" id="KW-0288">FMN</keyword>
<dbReference type="PANTHER" id="PTHR47429:SF8">
    <property type="entry name" value="PHOTOTROPIN-1-LIKE"/>
    <property type="match status" value="1"/>
</dbReference>
<dbReference type="Proteomes" id="UP001296873">
    <property type="component" value="Unassembled WGS sequence"/>
</dbReference>
<accession>A0ABS1DN33</accession>
<keyword evidence="6" id="KW-1185">Reference proteome</keyword>
<organism evidence="5 6">
    <name type="scientific">Rhodovibrio sodomensis</name>
    <dbReference type="NCBI Taxonomy" id="1088"/>
    <lineage>
        <taxon>Bacteria</taxon>
        <taxon>Pseudomonadati</taxon>
        <taxon>Pseudomonadota</taxon>
        <taxon>Alphaproteobacteria</taxon>
        <taxon>Rhodospirillales</taxon>
        <taxon>Rhodovibrionaceae</taxon>
        <taxon>Rhodovibrio</taxon>
    </lineage>
</organism>
<sequence length="136" mass="15064">MNHLHQAYERILGRQAERSALITDAQAPDNPIVFVTGAFLAMTGYSRDAVIGHNCRFLQGPATCPTAIADIRAAVRGGRALTRDILNYRRDGTTFWNRLRIRPVAGPDGRIRRFVGVQQEIQASEVWPDAIDGIHG</sequence>
<evidence type="ECO:0000256" key="2">
    <source>
        <dbReference type="ARBA" id="ARBA00022643"/>
    </source>
</evidence>
<evidence type="ECO:0000256" key="1">
    <source>
        <dbReference type="ARBA" id="ARBA00022630"/>
    </source>
</evidence>
<dbReference type="InterPro" id="IPR000014">
    <property type="entry name" value="PAS"/>
</dbReference>
<dbReference type="InterPro" id="IPR000700">
    <property type="entry name" value="PAS-assoc_C"/>
</dbReference>
<dbReference type="InterPro" id="IPR035965">
    <property type="entry name" value="PAS-like_dom_sf"/>
</dbReference>
<comment type="caution">
    <text evidence="5">The sequence shown here is derived from an EMBL/GenBank/DDBJ whole genome shotgun (WGS) entry which is preliminary data.</text>
</comment>
<dbReference type="CDD" id="cd00130">
    <property type="entry name" value="PAS"/>
    <property type="match status" value="1"/>
</dbReference>